<evidence type="ECO:0000313" key="2">
    <source>
        <dbReference type="Proteomes" id="UP000821845"/>
    </source>
</evidence>
<comment type="caution">
    <text evidence="1">The sequence shown here is derived from an EMBL/GenBank/DDBJ whole genome shotgun (WGS) entry which is preliminary data.</text>
</comment>
<reference evidence="1" key="1">
    <citation type="submission" date="2020-05" db="EMBL/GenBank/DDBJ databases">
        <title>Large-scale comparative analyses of tick genomes elucidate their genetic diversity and vector capacities.</title>
        <authorList>
            <person name="Jia N."/>
            <person name="Wang J."/>
            <person name="Shi W."/>
            <person name="Du L."/>
            <person name="Sun Y."/>
            <person name="Zhan W."/>
            <person name="Jiang J."/>
            <person name="Wang Q."/>
            <person name="Zhang B."/>
            <person name="Ji P."/>
            <person name="Sakyi L.B."/>
            <person name="Cui X."/>
            <person name="Yuan T."/>
            <person name="Jiang B."/>
            <person name="Yang W."/>
            <person name="Lam T.T.-Y."/>
            <person name="Chang Q."/>
            <person name="Ding S."/>
            <person name="Wang X."/>
            <person name="Zhu J."/>
            <person name="Ruan X."/>
            <person name="Zhao L."/>
            <person name="Wei J."/>
            <person name="Que T."/>
            <person name="Du C."/>
            <person name="Cheng J."/>
            <person name="Dai P."/>
            <person name="Han X."/>
            <person name="Huang E."/>
            <person name="Gao Y."/>
            <person name="Liu J."/>
            <person name="Shao H."/>
            <person name="Ye R."/>
            <person name="Li L."/>
            <person name="Wei W."/>
            <person name="Wang X."/>
            <person name="Wang C."/>
            <person name="Yang T."/>
            <person name="Huo Q."/>
            <person name="Li W."/>
            <person name="Guo W."/>
            <person name="Chen H."/>
            <person name="Zhou L."/>
            <person name="Ni X."/>
            <person name="Tian J."/>
            <person name="Zhou Y."/>
            <person name="Sheng Y."/>
            <person name="Liu T."/>
            <person name="Pan Y."/>
            <person name="Xia L."/>
            <person name="Li J."/>
            <person name="Zhao F."/>
            <person name="Cao W."/>
        </authorList>
    </citation>
    <scope>NUCLEOTIDE SEQUENCE</scope>
    <source>
        <strain evidence="1">Hyas-2018</strain>
    </source>
</reference>
<dbReference type="Proteomes" id="UP000821845">
    <property type="component" value="Chromosome 1"/>
</dbReference>
<gene>
    <name evidence="1" type="ORF">HPB50_017320</name>
</gene>
<organism evidence="1 2">
    <name type="scientific">Hyalomma asiaticum</name>
    <name type="common">Tick</name>
    <dbReference type="NCBI Taxonomy" id="266040"/>
    <lineage>
        <taxon>Eukaryota</taxon>
        <taxon>Metazoa</taxon>
        <taxon>Ecdysozoa</taxon>
        <taxon>Arthropoda</taxon>
        <taxon>Chelicerata</taxon>
        <taxon>Arachnida</taxon>
        <taxon>Acari</taxon>
        <taxon>Parasitiformes</taxon>
        <taxon>Ixodida</taxon>
        <taxon>Ixodoidea</taxon>
        <taxon>Ixodidae</taxon>
        <taxon>Hyalomminae</taxon>
        <taxon>Hyalomma</taxon>
    </lineage>
</organism>
<keyword evidence="2" id="KW-1185">Reference proteome</keyword>
<sequence length="298" mass="34576">MAVIVTNLAVLIIAPPLFLLPVRTNLVASIACIWLTITVWLKLVSYHMVNWSSRGADPSEQKTGNGNVSLVEKDGTACQKTNGAAANGHVAQFVVYPDNLYAADIWYFMFAPTLCYEINFPQRPKIRKWFLLWITLEVVWNTVFWIMMSFWLFHSTLNWLGEVLRFADRDFYRDWWNANSVRGFWNRWNLPVHRWCWRHIYNPLVSVGFTKTQAQMAVFGVSAVFHEYIMSLPLKKVYGVAFAGMAIQLPLFYLYDNVIPERFPKIGNGIIVVLFIFVMPLVVTLYYCKYFSIIIGEQ</sequence>
<protein>
    <submittedName>
        <fullName evidence="1">Uncharacterized protein</fullName>
    </submittedName>
</protein>
<dbReference type="EMBL" id="CM023481">
    <property type="protein sequence ID" value="KAH6947180.1"/>
    <property type="molecule type" value="Genomic_DNA"/>
</dbReference>
<evidence type="ECO:0000313" key="1">
    <source>
        <dbReference type="EMBL" id="KAH6947180.1"/>
    </source>
</evidence>
<accession>A0ACB7TJF4</accession>
<proteinExistence type="predicted"/>
<name>A0ACB7TJF4_HYAAI</name>